<comment type="caution">
    <text evidence="9">The sequence shown here is derived from an EMBL/GenBank/DDBJ whole genome shotgun (WGS) entry which is preliminary data.</text>
</comment>
<dbReference type="Pfam" id="PF00271">
    <property type="entry name" value="Helicase_C"/>
    <property type="match status" value="1"/>
</dbReference>
<dbReference type="SMART" id="SM00490">
    <property type="entry name" value="HELICc"/>
    <property type="match status" value="1"/>
</dbReference>
<accession>A0ABV6PW59</accession>
<keyword evidence="10" id="KW-1185">Reference proteome</keyword>
<name>A0ABV6PW59_9BURK</name>
<evidence type="ECO:0000256" key="2">
    <source>
        <dbReference type="ARBA" id="ARBA00022801"/>
    </source>
</evidence>
<dbReference type="RefSeq" id="WP_377484587.1">
    <property type="nucleotide sequence ID" value="NZ_JBHLTN010000035.1"/>
</dbReference>
<evidence type="ECO:0000259" key="7">
    <source>
        <dbReference type="PROSITE" id="PS51192"/>
    </source>
</evidence>
<keyword evidence="1" id="KW-0547">Nucleotide-binding</keyword>
<organism evidence="9 10">
    <name type="scientific">Ottowia pentelensis</name>
    <dbReference type="NCBI Taxonomy" id="511108"/>
    <lineage>
        <taxon>Bacteria</taxon>
        <taxon>Pseudomonadati</taxon>
        <taxon>Pseudomonadota</taxon>
        <taxon>Betaproteobacteria</taxon>
        <taxon>Burkholderiales</taxon>
        <taxon>Comamonadaceae</taxon>
        <taxon>Ottowia</taxon>
    </lineage>
</organism>
<dbReference type="Pfam" id="PF00176">
    <property type="entry name" value="SNF2-rel_dom"/>
    <property type="match status" value="1"/>
</dbReference>
<evidence type="ECO:0000256" key="1">
    <source>
        <dbReference type="ARBA" id="ARBA00022741"/>
    </source>
</evidence>
<dbReference type="PROSITE" id="PS51194">
    <property type="entry name" value="HELICASE_CTER"/>
    <property type="match status" value="1"/>
</dbReference>
<dbReference type="SUPFAM" id="SSF52540">
    <property type="entry name" value="P-loop containing nucleoside triphosphate hydrolases"/>
    <property type="match status" value="2"/>
</dbReference>
<dbReference type="Gene3D" id="3.40.50.10810">
    <property type="entry name" value="Tandem AAA-ATPase domain"/>
    <property type="match status" value="1"/>
</dbReference>
<feature type="domain" description="Helicase C-terminal" evidence="8">
    <location>
        <begin position="526"/>
        <end position="680"/>
    </location>
</feature>
<dbReference type="InterPro" id="IPR000330">
    <property type="entry name" value="SNF2_N"/>
</dbReference>
<proteinExistence type="predicted"/>
<dbReference type="InterPro" id="IPR001650">
    <property type="entry name" value="Helicase_C-like"/>
</dbReference>
<keyword evidence="2" id="KW-0378">Hydrolase</keyword>
<dbReference type="CDD" id="cd18011">
    <property type="entry name" value="DEXDc_RapA"/>
    <property type="match status" value="1"/>
</dbReference>
<gene>
    <name evidence="9" type="ORF">ACFFGG_16095</name>
</gene>
<reference evidence="9 10" key="1">
    <citation type="submission" date="2024-09" db="EMBL/GenBank/DDBJ databases">
        <authorList>
            <person name="Sun Q."/>
            <person name="Mori K."/>
        </authorList>
    </citation>
    <scope>NUCLEOTIDE SEQUENCE [LARGE SCALE GENOMIC DNA]</scope>
    <source>
        <strain evidence="9 10">NCAIM B.02336</strain>
    </source>
</reference>
<evidence type="ECO:0000259" key="8">
    <source>
        <dbReference type="PROSITE" id="PS51194"/>
    </source>
</evidence>
<keyword evidence="5" id="KW-0175">Coiled coil</keyword>
<dbReference type="PANTHER" id="PTHR45766:SF6">
    <property type="entry name" value="SWI_SNF-RELATED MATRIX-ASSOCIATED ACTIN-DEPENDENT REGULATOR OF CHROMATIN SUBFAMILY A-LIKE PROTEIN 1"/>
    <property type="match status" value="1"/>
</dbReference>
<evidence type="ECO:0000256" key="6">
    <source>
        <dbReference type="SAM" id="MobiDB-lite"/>
    </source>
</evidence>
<dbReference type="CDD" id="cd18793">
    <property type="entry name" value="SF2_C_SNF"/>
    <property type="match status" value="1"/>
</dbReference>
<dbReference type="InterPro" id="IPR027417">
    <property type="entry name" value="P-loop_NTPase"/>
</dbReference>
<keyword evidence="3" id="KW-0347">Helicase</keyword>
<feature type="region of interest" description="Disordered" evidence="6">
    <location>
        <begin position="1"/>
        <end position="25"/>
    </location>
</feature>
<dbReference type="SMART" id="SM00487">
    <property type="entry name" value="DEXDc"/>
    <property type="match status" value="1"/>
</dbReference>
<dbReference type="PROSITE" id="PS51192">
    <property type="entry name" value="HELICASE_ATP_BIND_1"/>
    <property type="match status" value="1"/>
</dbReference>
<dbReference type="InterPro" id="IPR057342">
    <property type="entry name" value="DEXDc_RapA"/>
</dbReference>
<feature type="domain" description="Helicase ATP-binding" evidence="7">
    <location>
        <begin position="112"/>
        <end position="299"/>
    </location>
</feature>
<evidence type="ECO:0000313" key="9">
    <source>
        <dbReference type="EMBL" id="MFC0594074.1"/>
    </source>
</evidence>
<dbReference type="InterPro" id="IPR038718">
    <property type="entry name" value="SNF2-like_sf"/>
</dbReference>
<evidence type="ECO:0000256" key="4">
    <source>
        <dbReference type="ARBA" id="ARBA00022840"/>
    </source>
</evidence>
<evidence type="ECO:0000313" key="10">
    <source>
        <dbReference type="Proteomes" id="UP001589834"/>
    </source>
</evidence>
<dbReference type="InterPro" id="IPR049730">
    <property type="entry name" value="SNF2/RAD54-like_C"/>
</dbReference>
<dbReference type="EMBL" id="JBHLTN010000035">
    <property type="protein sequence ID" value="MFC0594074.1"/>
    <property type="molecule type" value="Genomic_DNA"/>
</dbReference>
<dbReference type="Gene3D" id="3.40.50.300">
    <property type="entry name" value="P-loop containing nucleotide triphosphate hydrolases"/>
    <property type="match status" value="1"/>
</dbReference>
<dbReference type="InterPro" id="IPR014001">
    <property type="entry name" value="Helicase_ATP-bd"/>
</dbReference>
<dbReference type="Proteomes" id="UP001589834">
    <property type="component" value="Unassembled WGS sequence"/>
</dbReference>
<sequence>MKPGDKVRKKANPGRVGVLGSEESGPPNRRRVLVTFLDSGEEEFVLRDSLEAVEQRALGPYELMLSGRYGRVADLRGAITYHRLSGRLANLIYSLNTTSTRFLPYQFKPVLQFLDSPSSGILIADEVGLGKTIEAGLIWTELRARQDARRLLVVCPAMLRDKWKAELSNRFGVQAEKVERAGELLERLQQAQARPQDDFALIASMQGLRPPSGWNDAEEPSQSGAARLARFLDESELEEPLFDLVVIDEAHYLKNQNTQTHRLAALLRPVALSMVMLSATPIQLRSIDLYNLLHLLDEDAFPYEGIFDWLLRANAPVVRLRDRVLAGLVDVQEFQDTLREIHASELFRGNQQIRHFLDHPPDGERLQGARGRAELADQLDRLNPLSKVVTRTLKRDVDANRVVRDPHVIKARMSEAERAFYDSVTAKVREFCARLDVAEGFMLTIPQRQMASSMAAACQGWHERLGDFGEPDDDELLAELDADDLGSQSGSDRRNSGGPLLRELVSIARTVGDAKALRQQDSKYQELVRSLRVYWKDHPGRKVVLFSFYKKTLHYLADRLAEDGMSAVVLYGGMDKAAALAAFEASDGPNILLSSEVASEGVDLQFSSVLINYDLPWNPAKIEQRIGRIDRIGQEQPRILIWNFVYEDSVDDRVCEALLNRLEIFKRALGSMEALLGEEIRTLTYRLLSHQLTPEQERDRIDQTCLAIEQASRQQAQLEAEATNLIAHGEFIQNKVKAANELGRYILGDDLLAFVGDFLRSHYPGTRVIADAKRPEFFRIELSTDARVEFSDFVQQHRLQGRTALLASTPPLTRFENRQGQSERGVERITQEHPLVRFVSDRHGRAGGAAVYHPVVAAQLEIQLEGVLPGIYVFAVARWSVSGSREVERLEYVVKRLSDGEELDADLSEALVNAMALRGVDWFGAGADVDAETVASMQDECRAMLEEGFLRFRGAYQREDADRIAMMIKSLQQHLDRKRRKIAERIAAAQQSGDSRRQKLIPALRGQMVKEEARIEQRIAELRLKATTKSQDKLVSSGILKVR</sequence>
<evidence type="ECO:0000256" key="5">
    <source>
        <dbReference type="SAM" id="Coils"/>
    </source>
</evidence>
<protein>
    <submittedName>
        <fullName evidence="9">SNF2-related protein</fullName>
    </submittedName>
</protein>
<dbReference type="PANTHER" id="PTHR45766">
    <property type="entry name" value="DNA ANNEALING HELICASE AND ENDONUCLEASE ZRANB3 FAMILY MEMBER"/>
    <property type="match status" value="1"/>
</dbReference>
<evidence type="ECO:0000256" key="3">
    <source>
        <dbReference type="ARBA" id="ARBA00022806"/>
    </source>
</evidence>
<keyword evidence="4" id="KW-0067">ATP-binding</keyword>
<feature type="coiled-coil region" evidence="5">
    <location>
        <begin position="701"/>
        <end position="728"/>
    </location>
</feature>